<dbReference type="FunFam" id="1.10.630.10:FF:000043">
    <property type="entry name" value="Cytochrome P450 99A2"/>
    <property type="match status" value="1"/>
</dbReference>
<evidence type="ECO:0000256" key="3">
    <source>
        <dbReference type="ARBA" id="ARBA00022723"/>
    </source>
</evidence>
<dbReference type="InterPro" id="IPR017972">
    <property type="entry name" value="Cyt_P450_CS"/>
</dbReference>
<dbReference type="GO" id="GO:0005506">
    <property type="term" value="F:iron ion binding"/>
    <property type="evidence" value="ECO:0007669"/>
    <property type="project" value="InterPro"/>
</dbReference>
<accession>A0AAQ3SEU4</accession>
<sequence>MYYLFVVILALLTLIKLCKASVESRSRRHLQLPPCPWNLPLIGSIHHLVGDLPHRALCDLSRRQGPIMSLKFGGVPFIVVSSPEAAKDVMNTHDTIFATRPQSEITKIITSKGQGLVFAPYGDQWRELRKTCIRELLSTKQVQSFRAIQEEAARLVRSISSAQGSLVNLSQEIARYATDASVHIIMGRRFKDQADYDKFQYYQDQGFHLALSFCLPNLYPSLQLGRTLSKTVQKAEIYREEMFEFIGGLIHEHQERRLNQVPPCEENLIDVLLKIQSGEGYLQCPVSDILAGGRETVATVLQWAMAELMRNHAAMSKVQAEVRGAFTGRTKIIEEGLGELTYLQFVIKETLRLHIPGPLFMRECQESCKVMGYDVPSGTKVLLNLWAIARDPKYWDEPETFKPERFETDARDFRGNCFEFMPFGSGRRMCPGMSFGLANVEVALAKLLFYFDWSLPAGVHPRELDMTESMGVTVQKKEALLVQASLRVQLSD</sequence>
<dbReference type="EMBL" id="CP144745">
    <property type="protein sequence ID" value="WVZ53513.1"/>
    <property type="molecule type" value="Genomic_DNA"/>
</dbReference>
<proteinExistence type="inferred from homology"/>
<dbReference type="Pfam" id="PF00067">
    <property type="entry name" value="p450"/>
    <property type="match status" value="1"/>
</dbReference>
<name>A0AAQ3SEU4_PASNO</name>
<evidence type="ECO:0000256" key="9">
    <source>
        <dbReference type="SAM" id="SignalP"/>
    </source>
</evidence>
<evidence type="ECO:0000256" key="4">
    <source>
        <dbReference type="ARBA" id="ARBA00023002"/>
    </source>
</evidence>
<dbReference type="InterPro" id="IPR002401">
    <property type="entry name" value="Cyt_P450_E_grp-I"/>
</dbReference>
<evidence type="ECO:0000313" key="11">
    <source>
        <dbReference type="Proteomes" id="UP001341281"/>
    </source>
</evidence>
<comment type="similarity">
    <text evidence="1 8">Belongs to the cytochrome P450 family.</text>
</comment>
<dbReference type="GO" id="GO:0020037">
    <property type="term" value="F:heme binding"/>
    <property type="evidence" value="ECO:0007669"/>
    <property type="project" value="InterPro"/>
</dbReference>
<dbReference type="GO" id="GO:0016705">
    <property type="term" value="F:oxidoreductase activity, acting on paired donors, with incorporation or reduction of molecular oxygen"/>
    <property type="evidence" value="ECO:0007669"/>
    <property type="project" value="InterPro"/>
</dbReference>
<dbReference type="PROSITE" id="PS00086">
    <property type="entry name" value="CYTOCHROME_P450"/>
    <property type="match status" value="1"/>
</dbReference>
<organism evidence="10 11">
    <name type="scientific">Paspalum notatum var. saurae</name>
    <dbReference type="NCBI Taxonomy" id="547442"/>
    <lineage>
        <taxon>Eukaryota</taxon>
        <taxon>Viridiplantae</taxon>
        <taxon>Streptophyta</taxon>
        <taxon>Embryophyta</taxon>
        <taxon>Tracheophyta</taxon>
        <taxon>Spermatophyta</taxon>
        <taxon>Magnoliopsida</taxon>
        <taxon>Liliopsida</taxon>
        <taxon>Poales</taxon>
        <taxon>Poaceae</taxon>
        <taxon>PACMAD clade</taxon>
        <taxon>Panicoideae</taxon>
        <taxon>Andropogonodae</taxon>
        <taxon>Paspaleae</taxon>
        <taxon>Paspalinae</taxon>
        <taxon>Paspalum</taxon>
    </lineage>
</organism>
<dbReference type="PRINTS" id="PR00385">
    <property type="entry name" value="P450"/>
</dbReference>
<keyword evidence="5 7" id="KW-0408">Iron</keyword>
<feature type="chain" id="PRO_5042826624" description="Cytochrome P450" evidence="9">
    <location>
        <begin position="21"/>
        <end position="492"/>
    </location>
</feature>
<dbReference type="CDD" id="cd11072">
    <property type="entry name" value="CYP71-like"/>
    <property type="match status" value="1"/>
</dbReference>
<feature type="binding site" description="axial binding residue" evidence="7">
    <location>
        <position position="430"/>
    </location>
    <ligand>
        <name>heme</name>
        <dbReference type="ChEBI" id="CHEBI:30413"/>
    </ligand>
    <ligandPart>
        <name>Fe</name>
        <dbReference type="ChEBI" id="CHEBI:18248"/>
    </ligandPart>
</feature>
<evidence type="ECO:0000256" key="6">
    <source>
        <dbReference type="ARBA" id="ARBA00023033"/>
    </source>
</evidence>
<reference evidence="10 11" key="1">
    <citation type="submission" date="2024-02" db="EMBL/GenBank/DDBJ databases">
        <title>High-quality chromosome-scale genome assembly of Pensacola bahiagrass (Paspalum notatum Flugge var. saurae).</title>
        <authorList>
            <person name="Vega J.M."/>
            <person name="Podio M."/>
            <person name="Orjuela J."/>
            <person name="Siena L.A."/>
            <person name="Pessino S.C."/>
            <person name="Combes M.C."/>
            <person name="Mariac C."/>
            <person name="Albertini E."/>
            <person name="Pupilli F."/>
            <person name="Ortiz J.P.A."/>
            <person name="Leblanc O."/>
        </authorList>
    </citation>
    <scope>NUCLEOTIDE SEQUENCE [LARGE SCALE GENOMIC DNA]</scope>
    <source>
        <strain evidence="10">R1</strain>
        <tissue evidence="10">Leaf</tissue>
    </source>
</reference>
<gene>
    <name evidence="10" type="ORF">U9M48_004443</name>
</gene>
<dbReference type="Gene3D" id="1.10.630.10">
    <property type="entry name" value="Cytochrome P450"/>
    <property type="match status" value="1"/>
</dbReference>
<dbReference type="AlphaFoldDB" id="A0AAQ3SEU4"/>
<feature type="signal peptide" evidence="9">
    <location>
        <begin position="1"/>
        <end position="20"/>
    </location>
</feature>
<keyword evidence="11" id="KW-1185">Reference proteome</keyword>
<dbReference type="PANTHER" id="PTHR47955:SF21">
    <property type="entry name" value="OS06G0642300 PROTEIN"/>
    <property type="match status" value="1"/>
</dbReference>
<evidence type="ECO:0008006" key="12">
    <source>
        <dbReference type="Google" id="ProtNLM"/>
    </source>
</evidence>
<keyword evidence="9" id="KW-0732">Signal</keyword>
<evidence type="ECO:0000256" key="1">
    <source>
        <dbReference type="ARBA" id="ARBA00010617"/>
    </source>
</evidence>
<comment type="cofactor">
    <cofactor evidence="7">
        <name>heme</name>
        <dbReference type="ChEBI" id="CHEBI:30413"/>
    </cofactor>
</comment>
<dbReference type="SUPFAM" id="SSF48264">
    <property type="entry name" value="Cytochrome P450"/>
    <property type="match status" value="1"/>
</dbReference>
<evidence type="ECO:0000313" key="10">
    <source>
        <dbReference type="EMBL" id="WVZ53513.1"/>
    </source>
</evidence>
<keyword evidence="3 7" id="KW-0479">Metal-binding</keyword>
<dbReference type="GO" id="GO:0004497">
    <property type="term" value="F:monooxygenase activity"/>
    <property type="evidence" value="ECO:0007669"/>
    <property type="project" value="UniProtKB-KW"/>
</dbReference>
<dbReference type="InterPro" id="IPR036396">
    <property type="entry name" value="Cyt_P450_sf"/>
</dbReference>
<dbReference type="Proteomes" id="UP001341281">
    <property type="component" value="Chromosome 01"/>
</dbReference>
<keyword evidence="4 8" id="KW-0560">Oxidoreductase</keyword>
<dbReference type="PANTHER" id="PTHR47955">
    <property type="entry name" value="CYTOCHROME P450 FAMILY 71 PROTEIN"/>
    <property type="match status" value="1"/>
</dbReference>
<protein>
    <recommendedName>
        <fullName evidence="12">Cytochrome P450</fullName>
    </recommendedName>
</protein>
<evidence type="ECO:0000256" key="5">
    <source>
        <dbReference type="ARBA" id="ARBA00023004"/>
    </source>
</evidence>
<evidence type="ECO:0000256" key="8">
    <source>
        <dbReference type="RuleBase" id="RU000461"/>
    </source>
</evidence>
<evidence type="ECO:0000256" key="7">
    <source>
        <dbReference type="PIRSR" id="PIRSR602401-1"/>
    </source>
</evidence>
<dbReference type="InterPro" id="IPR001128">
    <property type="entry name" value="Cyt_P450"/>
</dbReference>
<keyword evidence="2 7" id="KW-0349">Heme</keyword>
<keyword evidence="6 8" id="KW-0503">Monooxygenase</keyword>
<dbReference type="PRINTS" id="PR00463">
    <property type="entry name" value="EP450I"/>
</dbReference>
<evidence type="ECO:0000256" key="2">
    <source>
        <dbReference type="ARBA" id="ARBA00022617"/>
    </source>
</evidence>